<keyword evidence="5" id="KW-1185">Reference proteome</keyword>
<dbReference type="PROSITE" id="PS51186">
    <property type="entry name" value="GNAT"/>
    <property type="match status" value="1"/>
</dbReference>
<evidence type="ECO:0000256" key="2">
    <source>
        <dbReference type="ARBA" id="ARBA00023315"/>
    </source>
</evidence>
<keyword evidence="2" id="KW-0012">Acyltransferase</keyword>
<sequence length="328" mass="35092">MITVVAVPFEDERAQALWAAQQDEVEAIYGRPDVRTALHAEGVIVSLLAIGSEGEPVGTVMAKWSEYHPDRPGAAEIKRLYVAPKHRGHRHARVLMGALERATWRAGATELVLQTGALQPEAVAVYRGIGYRDMAGFGAYAGEPDSVCLAKQLPTRVLVINGTIGAGKTATAAAVHDVLAEEGARSAFIDADYLCQAAPLPEDDAFGQGLLFENLAAVSPVYRARGYGCMVIARVVEDARDRDRYAAAFSGPGGRAHVSIVRVTASQDARVSRIAAREPEGYWRELCLARTVELDDILEDLDLDDGVVSSEGASRLDVAKAALDAAGW</sequence>
<dbReference type="Gene3D" id="3.40.630.30">
    <property type="match status" value="1"/>
</dbReference>
<dbReference type="AlphaFoldDB" id="A0A7Y9Z7C0"/>
<evidence type="ECO:0000313" key="5">
    <source>
        <dbReference type="Proteomes" id="UP000547973"/>
    </source>
</evidence>
<dbReference type="InterPro" id="IPR050832">
    <property type="entry name" value="Bact_Acetyltransf"/>
</dbReference>
<evidence type="ECO:0000313" key="4">
    <source>
        <dbReference type="EMBL" id="NYI40147.1"/>
    </source>
</evidence>
<organism evidence="4 5">
    <name type="scientific">Demequina lutea</name>
    <dbReference type="NCBI Taxonomy" id="431489"/>
    <lineage>
        <taxon>Bacteria</taxon>
        <taxon>Bacillati</taxon>
        <taxon>Actinomycetota</taxon>
        <taxon>Actinomycetes</taxon>
        <taxon>Micrococcales</taxon>
        <taxon>Demequinaceae</taxon>
        <taxon>Demequina</taxon>
    </lineage>
</organism>
<dbReference type="GO" id="GO:0016747">
    <property type="term" value="F:acyltransferase activity, transferring groups other than amino-acyl groups"/>
    <property type="evidence" value="ECO:0007669"/>
    <property type="project" value="InterPro"/>
</dbReference>
<dbReference type="SUPFAM" id="SSF55729">
    <property type="entry name" value="Acyl-CoA N-acyltransferases (Nat)"/>
    <property type="match status" value="1"/>
</dbReference>
<dbReference type="RefSeq" id="WP_062074862.1">
    <property type="nucleotide sequence ID" value="NZ_BBRC01000004.1"/>
</dbReference>
<feature type="domain" description="N-acetyltransferase" evidence="3">
    <location>
        <begin position="4"/>
        <end position="154"/>
    </location>
</feature>
<dbReference type="Gene3D" id="3.40.50.300">
    <property type="entry name" value="P-loop containing nucleotide triphosphate hydrolases"/>
    <property type="match status" value="1"/>
</dbReference>
<gene>
    <name evidence="4" type="ORF">BKA03_000266</name>
</gene>
<evidence type="ECO:0000259" key="3">
    <source>
        <dbReference type="PROSITE" id="PS51186"/>
    </source>
</evidence>
<protein>
    <submittedName>
        <fullName evidence="4">GNAT superfamily N-acetyltransferase</fullName>
    </submittedName>
</protein>
<dbReference type="CDD" id="cd04301">
    <property type="entry name" value="NAT_SF"/>
    <property type="match status" value="1"/>
</dbReference>
<dbReference type="InterPro" id="IPR000182">
    <property type="entry name" value="GNAT_dom"/>
</dbReference>
<keyword evidence="1 4" id="KW-0808">Transferase</keyword>
<dbReference type="InterPro" id="IPR016181">
    <property type="entry name" value="Acyl_CoA_acyltransferase"/>
</dbReference>
<dbReference type="Proteomes" id="UP000547973">
    <property type="component" value="Unassembled WGS sequence"/>
</dbReference>
<evidence type="ECO:0000256" key="1">
    <source>
        <dbReference type="ARBA" id="ARBA00022679"/>
    </source>
</evidence>
<dbReference type="Pfam" id="PF00583">
    <property type="entry name" value="Acetyltransf_1"/>
    <property type="match status" value="1"/>
</dbReference>
<proteinExistence type="predicted"/>
<dbReference type="InterPro" id="IPR027417">
    <property type="entry name" value="P-loop_NTPase"/>
</dbReference>
<dbReference type="PANTHER" id="PTHR43877:SF2">
    <property type="entry name" value="AMINOALKYLPHOSPHONATE N-ACETYLTRANSFERASE-RELATED"/>
    <property type="match status" value="1"/>
</dbReference>
<dbReference type="PANTHER" id="PTHR43877">
    <property type="entry name" value="AMINOALKYLPHOSPHONATE N-ACETYLTRANSFERASE-RELATED-RELATED"/>
    <property type="match status" value="1"/>
</dbReference>
<comment type="caution">
    <text evidence="4">The sequence shown here is derived from an EMBL/GenBank/DDBJ whole genome shotgun (WGS) entry which is preliminary data.</text>
</comment>
<dbReference type="EMBL" id="JACBZO010000001">
    <property type="protein sequence ID" value="NYI40147.1"/>
    <property type="molecule type" value="Genomic_DNA"/>
</dbReference>
<dbReference type="SUPFAM" id="SSF52540">
    <property type="entry name" value="P-loop containing nucleoside triphosphate hydrolases"/>
    <property type="match status" value="1"/>
</dbReference>
<reference evidence="4 5" key="1">
    <citation type="submission" date="2020-07" db="EMBL/GenBank/DDBJ databases">
        <title>Sequencing the genomes of 1000 actinobacteria strains.</title>
        <authorList>
            <person name="Klenk H.-P."/>
        </authorList>
    </citation>
    <scope>NUCLEOTIDE SEQUENCE [LARGE SCALE GENOMIC DNA]</scope>
    <source>
        <strain evidence="4 5">DSM 19970</strain>
    </source>
</reference>
<accession>A0A7Y9Z7C0</accession>
<name>A0A7Y9Z7C0_9MICO</name>